<dbReference type="RefSeq" id="WP_171609683.1">
    <property type="nucleotide sequence ID" value="NZ_WHPF01000018.1"/>
</dbReference>
<feature type="domain" description="DUF2264" evidence="1">
    <location>
        <begin position="37"/>
        <end position="394"/>
    </location>
</feature>
<dbReference type="PANTHER" id="PTHR35339">
    <property type="entry name" value="LINALOOL DEHYDRATASE_ISOMERASE DOMAIN-CONTAINING PROTEIN"/>
    <property type="match status" value="1"/>
</dbReference>
<evidence type="ECO:0000313" key="2">
    <source>
        <dbReference type="EMBL" id="NNV57736.1"/>
    </source>
</evidence>
<reference evidence="2" key="1">
    <citation type="submission" date="2019-10" db="EMBL/GenBank/DDBJ databases">
        <title>Draft genome sequence of Panacibacter sp. KCS-6.</title>
        <authorList>
            <person name="Yim K.J."/>
        </authorList>
    </citation>
    <scope>NUCLEOTIDE SEQUENCE</scope>
    <source>
        <strain evidence="2">KCS-6</strain>
    </source>
</reference>
<name>A0A8J8FKT8_9BACT</name>
<dbReference type="Proteomes" id="UP000598971">
    <property type="component" value="Unassembled WGS sequence"/>
</dbReference>
<dbReference type="Pfam" id="PF10022">
    <property type="entry name" value="DUF2264"/>
    <property type="match status" value="1"/>
</dbReference>
<organism evidence="2 3">
    <name type="scientific">Limnovirga soli</name>
    <dbReference type="NCBI Taxonomy" id="2656915"/>
    <lineage>
        <taxon>Bacteria</taxon>
        <taxon>Pseudomonadati</taxon>
        <taxon>Bacteroidota</taxon>
        <taxon>Chitinophagia</taxon>
        <taxon>Chitinophagales</taxon>
        <taxon>Chitinophagaceae</taxon>
        <taxon>Limnovirga</taxon>
    </lineage>
</organism>
<dbReference type="InterPro" id="IPR016624">
    <property type="entry name" value="UCP014753"/>
</dbReference>
<gene>
    <name evidence="2" type="ORF">GD597_19865</name>
</gene>
<accession>A0A8J8FKT8</accession>
<dbReference type="InterPro" id="IPR049349">
    <property type="entry name" value="DUF2264_N"/>
</dbReference>
<dbReference type="AlphaFoldDB" id="A0A8J8FKT8"/>
<sequence>MQRRKFLKTGTAIGAAGVWPFNYSMANPVENNTANLRDYWVNMLTKISLPVLTSLSQGKLKTQMPVEAKADALPGRKQVTYLEALGRTLAGLAPWLELGPDSSAEGQLRKKYIALATASIKNAVNPNSPDFMNFTQQGQPLVDAAFLSHALLRAPRQLWGNLDTTTQQQLVAALQNTRSITPPQNNWLLFAAMVETALLQFTGKYKADPINYALTKHETWYKGDGVYGDGAELAFDYYNSFVIQPMLLDISATLQLTNPTYKDSLALYTKRAQRYAEIMERLISPEGAFPPVGRSIAYRCGAFQLLAQLALQHLLPASLPPPQIRSALTALIKRSMEAPGTFDEHGWLSIGFCGHQPDIGESYISTGSLYLCSVAFLPLGLPATDDFWTKPFTEWTSLKAYSGKSFGIDHALKS</sequence>
<comment type="caution">
    <text evidence="2">The sequence shown here is derived from an EMBL/GenBank/DDBJ whole genome shotgun (WGS) entry which is preliminary data.</text>
</comment>
<evidence type="ECO:0000259" key="1">
    <source>
        <dbReference type="Pfam" id="PF10022"/>
    </source>
</evidence>
<protein>
    <submittedName>
        <fullName evidence="2">DUF2264 domain-containing protein</fullName>
    </submittedName>
</protein>
<dbReference type="EMBL" id="WHPF01000018">
    <property type="protein sequence ID" value="NNV57736.1"/>
    <property type="molecule type" value="Genomic_DNA"/>
</dbReference>
<keyword evidence="3" id="KW-1185">Reference proteome</keyword>
<dbReference type="PANTHER" id="PTHR35339:SF3">
    <property type="entry name" value="DUF2264 DOMAIN-CONTAINING PROTEIN"/>
    <property type="match status" value="1"/>
</dbReference>
<dbReference type="PIRSF" id="PIRSF014753">
    <property type="entry name" value="UCP014753"/>
    <property type="match status" value="1"/>
</dbReference>
<evidence type="ECO:0000313" key="3">
    <source>
        <dbReference type="Proteomes" id="UP000598971"/>
    </source>
</evidence>
<proteinExistence type="predicted"/>